<accession>W1YT61</accession>
<feature type="non-terminal residue" evidence="1">
    <location>
        <position position="1"/>
    </location>
</feature>
<evidence type="ECO:0008006" key="2">
    <source>
        <dbReference type="Google" id="ProtNLM"/>
    </source>
</evidence>
<reference evidence="1" key="1">
    <citation type="submission" date="2013-12" db="EMBL/GenBank/DDBJ databases">
        <title>A Varibaculum cambriense genome reconstructed from a premature infant gut community with otherwise low bacterial novelty that shifts toward anaerobic metabolism during the third week of life.</title>
        <authorList>
            <person name="Brown C.T."/>
            <person name="Sharon I."/>
            <person name="Thomas B.C."/>
            <person name="Castelle C.J."/>
            <person name="Morowitz M.J."/>
            <person name="Banfield J.F."/>
        </authorList>
    </citation>
    <scope>NUCLEOTIDE SEQUENCE</scope>
</reference>
<name>W1YT61_9ZZZZ</name>
<dbReference type="AlphaFoldDB" id="W1YT61"/>
<comment type="caution">
    <text evidence="1">The sequence shown here is derived from an EMBL/GenBank/DDBJ whole genome shotgun (WGS) entry which is preliminary data.</text>
</comment>
<proteinExistence type="predicted"/>
<evidence type="ECO:0000313" key="1">
    <source>
        <dbReference type="EMBL" id="ETJ45743.1"/>
    </source>
</evidence>
<dbReference type="EMBL" id="AZMM01000268">
    <property type="protein sequence ID" value="ETJ45743.1"/>
    <property type="molecule type" value="Genomic_DNA"/>
</dbReference>
<gene>
    <name evidence="1" type="ORF">Q604_UNBC00268G0001</name>
</gene>
<sequence length="24" mass="2870">TRLPQREELPIEVNETLIVELYSK</sequence>
<organism evidence="1">
    <name type="scientific">human gut metagenome</name>
    <dbReference type="NCBI Taxonomy" id="408170"/>
    <lineage>
        <taxon>unclassified sequences</taxon>
        <taxon>metagenomes</taxon>
        <taxon>organismal metagenomes</taxon>
    </lineage>
</organism>
<protein>
    <recommendedName>
        <fullName evidence="2">30S ribosomal protein S4</fullName>
    </recommendedName>
</protein>